<protein>
    <submittedName>
        <fullName evidence="1">Uncharacterized protein</fullName>
    </submittedName>
</protein>
<dbReference type="Proteomes" id="UP000042527">
    <property type="component" value="Unassembled WGS sequence"/>
</dbReference>
<dbReference type="EMBL" id="CDNC01000013">
    <property type="protein sequence ID" value="CEM61744.1"/>
    <property type="molecule type" value="Genomic_DNA"/>
</dbReference>
<evidence type="ECO:0000313" key="2">
    <source>
        <dbReference type="Proteomes" id="UP000042527"/>
    </source>
</evidence>
<dbReference type="AlphaFoldDB" id="A0A0B7GSX4"/>
<evidence type="ECO:0000313" key="1">
    <source>
        <dbReference type="EMBL" id="CEM61744.1"/>
    </source>
</evidence>
<proteinExistence type="predicted"/>
<organism evidence="1 2">
    <name type="scientific">Treponema phagedenis</name>
    <dbReference type="NCBI Taxonomy" id="162"/>
    <lineage>
        <taxon>Bacteria</taxon>
        <taxon>Pseudomonadati</taxon>
        <taxon>Spirochaetota</taxon>
        <taxon>Spirochaetia</taxon>
        <taxon>Spirochaetales</taxon>
        <taxon>Treponemataceae</taxon>
        <taxon>Treponema</taxon>
    </lineage>
</organism>
<gene>
    <name evidence="1" type="ORF">TPHV1_200034</name>
</gene>
<sequence length="47" mass="5287">MPVVPRRSDVLKQDCYKALTRRGLIFAYGKFTHPCSIPNNVLPDTPA</sequence>
<accession>A0A0B7GSX4</accession>
<name>A0A0B7GSX4_TREPH</name>
<keyword evidence="2" id="KW-1185">Reference proteome</keyword>
<reference evidence="2" key="1">
    <citation type="submission" date="2015-01" db="EMBL/GenBank/DDBJ databases">
        <authorList>
            <person name="Manzoor Shahid"/>
            <person name="Zubair Saima"/>
        </authorList>
    </citation>
    <scope>NUCLEOTIDE SEQUENCE [LARGE SCALE GENOMIC DNA]</scope>
    <source>
        <strain evidence="2">V1</strain>
    </source>
</reference>